<dbReference type="Proteomes" id="UP001165080">
    <property type="component" value="Unassembled WGS sequence"/>
</dbReference>
<accession>A0A9W6C301</accession>
<evidence type="ECO:0000313" key="3">
    <source>
        <dbReference type="Proteomes" id="UP001165080"/>
    </source>
</evidence>
<dbReference type="EMBL" id="BRXU01000067">
    <property type="protein sequence ID" value="GLC62587.1"/>
    <property type="molecule type" value="Genomic_DNA"/>
</dbReference>
<feature type="transmembrane region" description="Helical" evidence="1">
    <location>
        <begin position="123"/>
        <end position="145"/>
    </location>
</feature>
<evidence type="ECO:0000313" key="2">
    <source>
        <dbReference type="EMBL" id="GLC62587.1"/>
    </source>
</evidence>
<name>A0A9W6C301_9CHLO</name>
<reference evidence="2 3" key="1">
    <citation type="journal article" date="2023" name="Commun. Biol.">
        <title>Reorganization of the ancestral sex-determining regions during the evolution of trioecy in Pleodorina starrii.</title>
        <authorList>
            <person name="Takahashi K."/>
            <person name="Suzuki S."/>
            <person name="Kawai-Toyooka H."/>
            <person name="Yamamoto K."/>
            <person name="Hamaji T."/>
            <person name="Ootsuki R."/>
            <person name="Yamaguchi H."/>
            <person name="Kawachi M."/>
            <person name="Higashiyama T."/>
            <person name="Nozaki H."/>
        </authorList>
    </citation>
    <scope>NUCLEOTIDE SEQUENCE [LARGE SCALE GENOMIC DNA]</scope>
    <source>
        <strain evidence="2 3">NIES-4479</strain>
    </source>
</reference>
<keyword evidence="1" id="KW-0812">Transmembrane</keyword>
<keyword evidence="1" id="KW-0472">Membrane</keyword>
<evidence type="ECO:0000256" key="1">
    <source>
        <dbReference type="SAM" id="Phobius"/>
    </source>
</evidence>
<dbReference type="AlphaFoldDB" id="A0A9W6C301"/>
<comment type="caution">
    <text evidence="2">The sequence shown here is derived from an EMBL/GenBank/DDBJ whole genome shotgun (WGS) entry which is preliminary data.</text>
</comment>
<proteinExistence type="predicted"/>
<feature type="transmembrane region" description="Helical" evidence="1">
    <location>
        <begin position="157"/>
        <end position="182"/>
    </location>
</feature>
<keyword evidence="1" id="KW-1133">Transmembrane helix</keyword>
<keyword evidence="3" id="KW-1185">Reference proteome</keyword>
<protein>
    <submittedName>
        <fullName evidence="2">Uncharacterized protein</fullName>
    </submittedName>
</protein>
<gene>
    <name evidence="2" type="primary">PLESTB003719</name>
    <name evidence="2" type="ORF">PLESTB_001916600</name>
</gene>
<organism evidence="2 3">
    <name type="scientific">Pleodorina starrii</name>
    <dbReference type="NCBI Taxonomy" id="330485"/>
    <lineage>
        <taxon>Eukaryota</taxon>
        <taxon>Viridiplantae</taxon>
        <taxon>Chlorophyta</taxon>
        <taxon>core chlorophytes</taxon>
        <taxon>Chlorophyceae</taxon>
        <taxon>CS clade</taxon>
        <taxon>Chlamydomonadales</taxon>
        <taxon>Volvocaceae</taxon>
        <taxon>Pleodorina</taxon>
    </lineage>
</organism>
<feature type="transmembrane region" description="Helical" evidence="1">
    <location>
        <begin position="188"/>
        <end position="212"/>
    </location>
</feature>
<sequence>MKDADLEKLEHEMREYNEDDWVMVANVMREAGALGYPATEDTAIDCIVGLHEQGKVRVGTYINGAPGGFVPWDEPILDLRERLRAALVPTDPADPLGLALTPLLALPYTGVFAMNGISMSSWLGTWVMIWAELAVVALVWTQLVWGPCWKAGADYGLSAGVRIGLMTVSGGALLLPFLVLNVVLDPVWFFYVVYLTPYGLVVGLLGGTVLAIRDRGTFPATHPHDAPDVAQQQ</sequence>